<dbReference type="InterPro" id="IPR001387">
    <property type="entry name" value="Cro/C1-type_HTH"/>
</dbReference>
<dbReference type="Gene3D" id="1.10.260.40">
    <property type="entry name" value="lambda repressor-like DNA-binding domains"/>
    <property type="match status" value="1"/>
</dbReference>
<dbReference type="InterPro" id="IPR014710">
    <property type="entry name" value="RmlC-like_jellyroll"/>
</dbReference>
<accession>A0A6J4TCF1</accession>
<dbReference type="PROSITE" id="PS50943">
    <property type="entry name" value="HTH_CROC1"/>
    <property type="match status" value="1"/>
</dbReference>
<dbReference type="EMBL" id="CADCWC010000021">
    <property type="protein sequence ID" value="CAA9519736.1"/>
    <property type="molecule type" value="Genomic_DNA"/>
</dbReference>
<dbReference type="GO" id="GO:0003700">
    <property type="term" value="F:DNA-binding transcription factor activity"/>
    <property type="evidence" value="ECO:0007669"/>
    <property type="project" value="TreeGrafter"/>
</dbReference>
<dbReference type="SMART" id="SM00530">
    <property type="entry name" value="HTH_XRE"/>
    <property type="match status" value="1"/>
</dbReference>
<dbReference type="AlphaFoldDB" id="A0A6J4TCF1"/>
<sequence length="201" mass="22274">MHDLPSCFAMQAKSPEEPVDARVRRRLRELRTERGLTLQQVAERASIDISTLSRLEAGKRRLALDHIPSLAAALGVSADELLGAPAPQDPRVRSRPRTFDGLTMWPLTRRGPASGLHAFKITVSAKRHTPPDLLPVHEGHDWLYVLDGRLRLLLGSEDLTIEPGEAVEFTTWTPHWFGAVDGPVELIAILGPHGERLHLHG</sequence>
<protein>
    <submittedName>
        <fullName evidence="3">Transcriptional regulator, Cro-CI family, putative</fullName>
    </submittedName>
</protein>
<dbReference type="GO" id="GO:0005829">
    <property type="term" value="C:cytosol"/>
    <property type="evidence" value="ECO:0007669"/>
    <property type="project" value="TreeGrafter"/>
</dbReference>
<reference evidence="3" key="1">
    <citation type="submission" date="2020-02" db="EMBL/GenBank/DDBJ databases">
        <authorList>
            <person name="Meier V. D."/>
        </authorList>
    </citation>
    <scope>NUCLEOTIDE SEQUENCE</scope>
    <source>
        <strain evidence="3">AVDCRST_MAG79</strain>
    </source>
</reference>
<evidence type="ECO:0000256" key="1">
    <source>
        <dbReference type="ARBA" id="ARBA00023125"/>
    </source>
</evidence>
<evidence type="ECO:0000259" key="2">
    <source>
        <dbReference type="PROSITE" id="PS50943"/>
    </source>
</evidence>
<feature type="domain" description="HTH cro/C1-type" evidence="2">
    <location>
        <begin position="27"/>
        <end position="81"/>
    </location>
</feature>
<dbReference type="InterPro" id="IPR050807">
    <property type="entry name" value="TransReg_Diox_bact_type"/>
</dbReference>
<dbReference type="Pfam" id="PF01381">
    <property type="entry name" value="HTH_3"/>
    <property type="match status" value="1"/>
</dbReference>
<name>A0A6J4TCF1_9ACTN</name>
<dbReference type="GO" id="GO:0003677">
    <property type="term" value="F:DNA binding"/>
    <property type="evidence" value="ECO:0007669"/>
    <property type="project" value="UniProtKB-KW"/>
</dbReference>
<organism evidence="3">
    <name type="scientific">uncultured Thermoleophilia bacterium</name>
    <dbReference type="NCBI Taxonomy" id="1497501"/>
    <lineage>
        <taxon>Bacteria</taxon>
        <taxon>Bacillati</taxon>
        <taxon>Actinomycetota</taxon>
        <taxon>Thermoleophilia</taxon>
        <taxon>environmental samples</taxon>
    </lineage>
</organism>
<dbReference type="CDD" id="cd00093">
    <property type="entry name" value="HTH_XRE"/>
    <property type="match status" value="1"/>
</dbReference>
<dbReference type="PANTHER" id="PTHR46797:SF1">
    <property type="entry name" value="METHYLPHOSPHONATE SYNTHASE"/>
    <property type="match status" value="1"/>
</dbReference>
<dbReference type="PANTHER" id="PTHR46797">
    <property type="entry name" value="HTH-TYPE TRANSCRIPTIONAL REGULATOR"/>
    <property type="match status" value="1"/>
</dbReference>
<dbReference type="Pfam" id="PF07883">
    <property type="entry name" value="Cupin_2"/>
    <property type="match status" value="1"/>
</dbReference>
<proteinExistence type="predicted"/>
<dbReference type="SUPFAM" id="SSF51182">
    <property type="entry name" value="RmlC-like cupins"/>
    <property type="match status" value="1"/>
</dbReference>
<evidence type="ECO:0000313" key="3">
    <source>
        <dbReference type="EMBL" id="CAA9519736.1"/>
    </source>
</evidence>
<keyword evidence="1" id="KW-0238">DNA-binding</keyword>
<dbReference type="Gene3D" id="2.60.120.10">
    <property type="entry name" value="Jelly Rolls"/>
    <property type="match status" value="1"/>
</dbReference>
<dbReference type="InterPro" id="IPR013096">
    <property type="entry name" value="Cupin_2"/>
</dbReference>
<dbReference type="InterPro" id="IPR010982">
    <property type="entry name" value="Lambda_DNA-bd_dom_sf"/>
</dbReference>
<gene>
    <name evidence="3" type="ORF">AVDCRST_MAG79-122</name>
</gene>
<dbReference type="SUPFAM" id="SSF47413">
    <property type="entry name" value="lambda repressor-like DNA-binding domains"/>
    <property type="match status" value="1"/>
</dbReference>
<dbReference type="InterPro" id="IPR011051">
    <property type="entry name" value="RmlC_Cupin_sf"/>
</dbReference>